<accession>A0A161ING4</accession>
<dbReference type="SUPFAM" id="SSF48371">
    <property type="entry name" value="ARM repeat"/>
    <property type="match status" value="1"/>
</dbReference>
<dbReference type="Proteomes" id="UP000076623">
    <property type="component" value="Chromosome"/>
</dbReference>
<dbReference type="InterPro" id="IPR016024">
    <property type="entry name" value="ARM-type_fold"/>
</dbReference>
<dbReference type="KEGG" id="fpn:ABE65_005135"/>
<dbReference type="RefSeq" id="WP_066392058.1">
    <property type="nucleotide sequence ID" value="NZ_CP015378.1"/>
</dbReference>
<dbReference type="Gene3D" id="1.25.10.10">
    <property type="entry name" value="Leucine-rich Repeat Variant"/>
    <property type="match status" value="1"/>
</dbReference>
<evidence type="ECO:0000313" key="3">
    <source>
        <dbReference type="Proteomes" id="UP000076623"/>
    </source>
</evidence>
<dbReference type="STRING" id="1221500.ABE65_005135"/>
<organism evidence="2 3">
    <name type="scientific">Fictibacillus phosphorivorans</name>
    <dbReference type="NCBI Taxonomy" id="1221500"/>
    <lineage>
        <taxon>Bacteria</taxon>
        <taxon>Bacillati</taxon>
        <taxon>Bacillota</taxon>
        <taxon>Bacilli</taxon>
        <taxon>Bacillales</taxon>
        <taxon>Fictibacillaceae</taxon>
        <taxon>Fictibacillus</taxon>
    </lineage>
</organism>
<dbReference type="InterPro" id="IPR011989">
    <property type="entry name" value="ARM-like"/>
</dbReference>
<keyword evidence="1" id="KW-0472">Membrane</keyword>
<evidence type="ECO:0000313" key="2">
    <source>
        <dbReference type="EMBL" id="ANC76225.1"/>
    </source>
</evidence>
<keyword evidence="1" id="KW-1133">Transmembrane helix</keyword>
<feature type="transmembrane region" description="Helical" evidence="1">
    <location>
        <begin position="6"/>
        <end position="29"/>
    </location>
</feature>
<gene>
    <name evidence="2" type="ORF">ABE65_005135</name>
</gene>
<dbReference type="AlphaFoldDB" id="A0A161ING4"/>
<sequence length="350" mass="40648">MLSDEIFLLVCIACVLLSVLTVMFLYLLIKKTLEISKEKQINVYKDQVHHTIYDYLYHEHKSRLLVPDSTIKFMAIERLLTEYSTVIEGEGKGRISLLADEIFHERYESILNQNKWSSRMNVLYKIDGFKMGSLSELLKKKLRDPNTSKEEKLIIFRCLANNQDRALAQLFRSVPALFSVLEYRSILNRVEDELFTSLVGDYSHFPERLKLAIIDMIGIQKKLDFVTFLENQLGDEPFEIRLRSMKAIGEVGFLSDSEVIGRFAKSDRWEERLMAAKVIGKTRALNGLQILEALIKDSSWMVRAEAAKSFLSYNDGLERLYDIRFTSDDRFARDMASEWIERGIADGYNY</sequence>
<name>A0A161ING4_9BACL</name>
<evidence type="ECO:0008006" key="4">
    <source>
        <dbReference type="Google" id="ProtNLM"/>
    </source>
</evidence>
<keyword evidence="3" id="KW-1185">Reference proteome</keyword>
<evidence type="ECO:0000256" key="1">
    <source>
        <dbReference type="SAM" id="Phobius"/>
    </source>
</evidence>
<protein>
    <recommendedName>
        <fullName evidence="4">HEAT repeat domain-containing protein</fullName>
    </recommendedName>
</protein>
<reference evidence="2 3" key="1">
    <citation type="submission" date="2016-04" db="EMBL/GenBank/DDBJ databases">
        <title>Complete genome sequence of Fictibacillus phosphorivorans G25-29, a strain toxic to nematodes.</title>
        <authorList>
            <person name="Zheng Z."/>
        </authorList>
    </citation>
    <scope>NUCLEOTIDE SEQUENCE [LARGE SCALE GENOMIC DNA]</scope>
    <source>
        <strain evidence="2 3">G25-29</strain>
    </source>
</reference>
<keyword evidence="1" id="KW-0812">Transmembrane</keyword>
<proteinExistence type="predicted"/>
<dbReference type="EMBL" id="CP015378">
    <property type="protein sequence ID" value="ANC76225.1"/>
    <property type="molecule type" value="Genomic_DNA"/>
</dbReference>